<protein>
    <submittedName>
        <fullName evidence="1">Tpr-like protein</fullName>
    </submittedName>
</protein>
<dbReference type="Gene3D" id="3.40.50.1110">
    <property type="entry name" value="SGNH hydrolase"/>
    <property type="match status" value="1"/>
</dbReference>
<reference evidence="1" key="1">
    <citation type="submission" date="2014-05" db="EMBL/GenBank/DDBJ databases">
        <title>The transcriptome of the halophilic microalga Tetraselmis sp. GSL018 isolated from the Great Salt Lake, Utah.</title>
        <authorList>
            <person name="Jinkerson R.E."/>
            <person name="D'Adamo S."/>
            <person name="Posewitz M.C."/>
        </authorList>
    </citation>
    <scope>NUCLEOTIDE SEQUENCE</scope>
    <source>
        <strain evidence="1">GSL018</strain>
    </source>
</reference>
<dbReference type="EMBL" id="GBEZ01027470">
    <property type="protein sequence ID" value="JAC59847.1"/>
    <property type="molecule type" value="Transcribed_RNA"/>
</dbReference>
<sequence>MASIPDGSQVVMLFGEIDCREGLLLAVEKCKYDSLEEAIAATVHIYLEALRRLLGRGMEIFVHPLPPVLNETRHIVLPFNAALRRAVDEAARDPSAGGRLHWLDFLDELLTPDGKRLNPALEFDGTHLSPAYVRHLDAALGAVP</sequence>
<organism evidence="1">
    <name type="scientific">Tetraselmis sp. GSL018</name>
    <dbReference type="NCBI Taxonomy" id="582737"/>
    <lineage>
        <taxon>Eukaryota</taxon>
        <taxon>Viridiplantae</taxon>
        <taxon>Chlorophyta</taxon>
        <taxon>core chlorophytes</taxon>
        <taxon>Chlorodendrophyceae</taxon>
        <taxon>Chlorodendrales</taxon>
        <taxon>Chlorodendraceae</taxon>
        <taxon>Tetraselmis</taxon>
    </lineage>
</organism>
<name>A0A061QHB4_9CHLO</name>
<dbReference type="InterPro" id="IPR036514">
    <property type="entry name" value="SGNH_hydro_sf"/>
</dbReference>
<accession>A0A061QHB4</accession>
<dbReference type="SUPFAM" id="SSF52266">
    <property type="entry name" value="SGNH hydrolase"/>
    <property type="match status" value="1"/>
</dbReference>
<evidence type="ECO:0000313" key="1">
    <source>
        <dbReference type="EMBL" id="JAC59847.1"/>
    </source>
</evidence>
<proteinExistence type="predicted"/>
<gene>
    <name evidence="1" type="ORF">TSPGSL018_30471</name>
</gene>
<dbReference type="AlphaFoldDB" id="A0A061QHB4"/>